<gene>
    <name evidence="1" type="ORF">B0H16DRAFT_1409934</name>
</gene>
<proteinExistence type="predicted"/>
<name>A0AAD7NRF5_9AGAR</name>
<comment type="caution">
    <text evidence="1">The sequence shown here is derived from an EMBL/GenBank/DDBJ whole genome shotgun (WGS) entry which is preliminary data.</text>
</comment>
<evidence type="ECO:0000313" key="2">
    <source>
        <dbReference type="Proteomes" id="UP001215598"/>
    </source>
</evidence>
<protein>
    <submittedName>
        <fullName evidence="1">Uncharacterized protein</fullName>
    </submittedName>
</protein>
<evidence type="ECO:0000313" key="1">
    <source>
        <dbReference type="EMBL" id="KAJ7771529.1"/>
    </source>
</evidence>
<reference evidence="1" key="1">
    <citation type="submission" date="2023-03" db="EMBL/GenBank/DDBJ databases">
        <title>Massive genome expansion in bonnet fungi (Mycena s.s.) driven by repeated elements and novel gene families across ecological guilds.</title>
        <authorList>
            <consortium name="Lawrence Berkeley National Laboratory"/>
            <person name="Harder C.B."/>
            <person name="Miyauchi S."/>
            <person name="Viragh M."/>
            <person name="Kuo A."/>
            <person name="Thoen E."/>
            <person name="Andreopoulos B."/>
            <person name="Lu D."/>
            <person name="Skrede I."/>
            <person name="Drula E."/>
            <person name="Henrissat B."/>
            <person name="Morin E."/>
            <person name="Kohler A."/>
            <person name="Barry K."/>
            <person name="LaButti K."/>
            <person name="Morin E."/>
            <person name="Salamov A."/>
            <person name="Lipzen A."/>
            <person name="Mereny Z."/>
            <person name="Hegedus B."/>
            <person name="Baldrian P."/>
            <person name="Stursova M."/>
            <person name="Weitz H."/>
            <person name="Taylor A."/>
            <person name="Grigoriev I.V."/>
            <person name="Nagy L.G."/>
            <person name="Martin F."/>
            <person name="Kauserud H."/>
        </authorList>
    </citation>
    <scope>NUCLEOTIDE SEQUENCE</scope>
    <source>
        <strain evidence="1">CBHHK182m</strain>
    </source>
</reference>
<sequence>MRKTFLGDEIMDRVGPVWGLDDEGELRGCYRPTGQPGLWFAAGEFYISRAYSKQLVRTKCAIGSEVQLIAGAGDQSD</sequence>
<dbReference type="AlphaFoldDB" id="A0AAD7NRF5"/>
<dbReference type="EMBL" id="JARKIB010000015">
    <property type="protein sequence ID" value="KAJ7771529.1"/>
    <property type="molecule type" value="Genomic_DNA"/>
</dbReference>
<accession>A0AAD7NRF5</accession>
<keyword evidence="2" id="KW-1185">Reference proteome</keyword>
<dbReference type="Proteomes" id="UP001215598">
    <property type="component" value="Unassembled WGS sequence"/>
</dbReference>
<organism evidence="1 2">
    <name type="scientific">Mycena metata</name>
    <dbReference type="NCBI Taxonomy" id="1033252"/>
    <lineage>
        <taxon>Eukaryota</taxon>
        <taxon>Fungi</taxon>
        <taxon>Dikarya</taxon>
        <taxon>Basidiomycota</taxon>
        <taxon>Agaricomycotina</taxon>
        <taxon>Agaricomycetes</taxon>
        <taxon>Agaricomycetidae</taxon>
        <taxon>Agaricales</taxon>
        <taxon>Marasmiineae</taxon>
        <taxon>Mycenaceae</taxon>
        <taxon>Mycena</taxon>
    </lineage>
</organism>